<organism evidence="1 2">
    <name type="scientific">Cucurbitaria berberidis CBS 394.84</name>
    <dbReference type="NCBI Taxonomy" id="1168544"/>
    <lineage>
        <taxon>Eukaryota</taxon>
        <taxon>Fungi</taxon>
        <taxon>Dikarya</taxon>
        <taxon>Ascomycota</taxon>
        <taxon>Pezizomycotina</taxon>
        <taxon>Dothideomycetes</taxon>
        <taxon>Pleosporomycetidae</taxon>
        <taxon>Pleosporales</taxon>
        <taxon>Pleosporineae</taxon>
        <taxon>Cucurbitariaceae</taxon>
        <taxon>Cucurbitaria</taxon>
    </lineage>
</organism>
<evidence type="ECO:0000313" key="2">
    <source>
        <dbReference type="Proteomes" id="UP000800039"/>
    </source>
</evidence>
<proteinExistence type="predicted"/>
<gene>
    <name evidence="1" type="ORF">K460DRAFT_431862</name>
</gene>
<comment type="caution">
    <text evidence="1">The sequence shown here is derived from an EMBL/GenBank/DDBJ whole genome shotgun (WGS) entry which is preliminary data.</text>
</comment>
<name>A0A9P4GIG5_9PLEO</name>
<protein>
    <submittedName>
        <fullName evidence="1">Uncharacterized protein</fullName>
    </submittedName>
</protein>
<evidence type="ECO:0000313" key="1">
    <source>
        <dbReference type="EMBL" id="KAF1846778.1"/>
    </source>
</evidence>
<keyword evidence="2" id="KW-1185">Reference proteome</keyword>
<accession>A0A9P4GIG5</accession>
<dbReference type="AlphaFoldDB" id="A0A9P4GIG5"/>
<dbReference type="RefSeq" id="XP_040789341.1">
    <property type="nucleotide sequence ID" value="XM_040938348.1"/>
</dbReference>
<dbReference type="GeneID" id="63855603"/>
<dbReference type="EMBL" id="ML976616">
    <property type="protein sequence ID" value="KAF1846778.1"/>
    <property type="molecule type" value="Genomic_DNA"/>
</dbReference>
<reference evidence="1" key="1">
    <citation type="submission" date="2020-01" db="EMBL/GenBank/DDBJ databases">
        <authorList>
            <consortium name="DOE Joint Genome Institute"/>
            <person name="Haridas S."/>
            <person name="Albert R."/>
            <person name="Binder M."/>
            <person name="Bloem J."/>
            <person name="Labutti K."/>
            <person name="Salamov A."/>
            <person name="Andreopoulos B."/>
            <person name="Baker S.E."/>
            <person name="Barry K."/>
            <person name="Bills G."/>
            <person name="Bluhm B.H."/>
            <person name="Cannon C."/>
            <person name="Castanera R."/>
            <person name="Culley D.E."/>
            <person name="Daum C."/>
            <person name="Ezra D."/>
            <person name="Gonzalez J.B."/>
            <person name="Henrissat B."/>
            <person name="Kuo A."/>
            <person name="Liang C."/>
            <person name="Lipzen A."/>
            <person name="Lutzoni F."/>
            <person name="Magnuson J."/>
            <person name="Mondo S."/>
            <person name="Nolan M."/>
            <person name="Ohm R."/>
            <person name="Pangilinan J."/>
            <person name="Park H.-J."/>
            <person name="Ramirez L."/>
            <person name="Alfaro M."/>
            <person name="Sun H."/>
            <person name="Tritt A."/>
            <person name="Yoshinaga Y."/>
            <person name="Zwiers L.-H."/>
            <person name="Turgeon B.G."/>
            <person name="Goodwin S.B."/>
            <person name="Spatafora J.W."/>
            <person name="Crous P.W."/>
            <person name="Grigoriev I.V."/>
        </authorList>
    </citation>
    <scope>NUCLEOTIDE SEQUENCE</scope>
    <source>
        <strain evidence="1">CBS 394.84</strain>
    </source>
</reference>
<sequence length="243" mass="26793">MNALDLLVDFATFMSTSSDMTMMNSGNNEHDAPASSAQYTTSTPAFKQSIAAPLTNNPMSEASLGASIVQSSTALSSSGLECSSNQSHRTSPDRAKYDTFDPLLTNAQSHPVAQTLDMHLQEGPGRYFRCNCNISYQHCTCRYEPVVKVCYTFARAVPVEKEPWDPTQLRPPVCGVQRLFELPIPEDGFPWKYSYQGNMCHCRYVSPHIHCMPDGFMPVVAKETLGLNELRCDVRAASGHVGL</sequence>
<dbReference type="Proteomes" id="UP000800039">
    <property type="component" value="Unassembled WGS sequence"/>
</dbReference>